<name>A0A5M9QW64_9GAMM</name>
<gene>
    <name evidence="3" type="ORF">F4V73_19140</name>
</gene>
<dbReference type="Proteomes" id="UP000322181">
    <property type="component" value="Unassembled WGS sequence"/>
</dbReference>
<sequence length="80" mass="9147">MCDINKKLGSFLKNERISNSLSGAELAKKLNISQQQISRYENGKNNISVKFLITYCNALHISPQKLMAHIFLTDETKKYL</sequence>
<dbReference type="Pfam" id="PF01381">
    <property type="entry name" value="HTH_3"/>
    <property type="match status" value="1"/>
</dbReference>
<dbReference type="PANTHER" id="PTHR46797:SF1">
    <property type="entry name" value="METHYLPHOSPHONATE SYNTHASE"/>
    <property type="match status" value="1"/>
</dbReference>
<dbReference type="EMBL" id="VXKB01000012">
    <property type="protein sequence ID" value="KAA8712277.1"/>
    <property type="molecule type" value="Genomic_DNA"/>
</dbReference>
<dbReference type="InterPro" id="IPR050807">
    <property type="entry name" value="TransReg_Diox_bact_type"/>
</dbReference>
<protein>
    <submittedName>
        <fullName evidence="3">Helix-turn-helix transcriptional regulator</fullName>
    </submittedName>
</protein>
<dbReference type="RefSeq" id="WP_150385212.1">
    <property type="nucleotide sequence ID" value="NZ_BAAAFS010000011.1"/>
</dbReference>
<accession>A0A5M9QW64</accession>
<dbReference type="InterPro" id="IPR010982">
    <property type="entry name" value="Lambda_DNA-bd_dom_sf"/>
</dbReference>
<dbReference type="InterPro" id="IPR001387">
    <property type="entry name" value="Cro/C1-type_HTH"/>
</dbReference>
<dbReference type="GO" id="GO:0003677">
    <property type="term" value="F:DNA binding"/>
    <property type="evidence" value="ECO:0007669"/>
    <property type="project" value="UniProtKB-KW"/>
</dbReference>
<feature type="domain" description="HTH cro/C1-type" evidence="2">
    <location>
        <begin position="12"/>
        <end position="66"/>
    </location>
</feature>
<evidence type="ECO:0000313" key="4">
    <source>
        <dbReference type="Proteomes" id="UP000322181"/>
    </source>
</evidence>
<keyword evidence="1" id="KW-0238">DNA-binding</keyword>
<reference evidence="3 4" key="1">
    <citation type="submission" date="2019-09" db="EMBL/GenBank/DDBJ databases">
        <title>Draft genome sequence of various Type strains from the CCUG.</title>
        <authorList>
            <person name="Pineiro-Iglesias B."/>
            <person name="Tunovic T."/>
            <person name="Unosson C."/>
            <person name="Inganas E."/>
            <person name="Ohlen M."/>
            <person name="Cardew S."/>
            <person name="Jensie-Markopoulos S."/>
            <person name="Salva-Serra F."/>
            <person name="Jaen-Luchoro D."/>
            <person name="Karlsson R."/>
            <person name="Svensson-Stadler L."/>
            <person name="Chun J."/>
            <person name="Moore E."/>
        </authorList>
    </citation>
    <scope>NUCLEOTIDE SEQUENCE [LARGE SCALE GENOMIC DNA]</scope>
    <source>
        <strain evidence="3 4">CCUG 53682T</strain>
    </source>
</reference>
<dbReference type="GO" id="GO:0003700">
    <property type="term" value="F:DNA-binding transcription factor activity"/>
    <property type="evidence" value="ECO:0007669"/>
    <property type="project" value="TreeGrafter"/>
</dbReference>
<evidence type="ECO:0000256" key="1">
    <source>
        <dbReference type="ARBA" id="ARBA00023125"/>
    </source>
</evidence>
<dbReference type="Gene3D" id="1.10.260.40">
    <property type="entry name" value="lambda repressor-like DNA-binding domains"/>
    <property type="match status" value="1"/>
</dbReference>
<dbReference type="AlphaFoldDB" id="A0A5M9QW64"/>
<dbReference type="CDD" id="cd00093">
    <property type="entry name" value="HTH_XRE"/>
    <property type="match status" value="1"/>
</dbReference>
<organism evidence="3 4">
    <name type="scientific">Morganella psychrotolerans</name>
    <dbReference type="NCBI Taxonomy" id="368603"/>
    <lineage>
        <taxon>Bacteria</taxon>
        <taxon>Pseudomonadati</taxon>
        <taxon>Pseudomonadota</taxon>
        <taxon>Gammaproteobacteria</taxon>
        <taxon>Enterobacterales</taxon>
        <taxon>Morganellaceae</taxon>
        <taxon>Morganella</taxon>
    </lineage>
</organism>
<dbReference type="PANTHER" id="PTHR46797">
    <property type="entry name" value="HTH-TYPE TRANSCRIPTIONAL REGULATOR"/>
    <property type="match status" value="1"/>
</dbReference>
<dbReference type="GO" id="GO:0005829">
    <property type="term" value="C:cytosol"/>
    <property type="evidence" value="ECO:0007669"/>
    <property type="project" value="TreeGrafter"/>
</dbReference>
<comment type="caution">
    <text evidence="3">The sequence shown here is derived from an EMBL/GenBank/DDBJ whole genome shotgun (WGS) entry which is preliminary data.</text>
</comment>
<dbReference type="PROSITE" id="PS50943">
    <property type="entry name" value="HTH_CROC1"/>
    <property type="match status" value="1"/>
</dbReference>
<dbReference type="SMART" id="SM00530">
    <property type="entry name" value="HTH_XRE"/>
    <property type="match status" value="1"/>
</dbReference>
<proteinExistence type="predicted"/>
<evidence type="ECO:0000313" key="3">
    <source>
        <dbReference type="EMBL" id="KAA8712277.1"/>
    </source>
</evidence>
<evidence type="ECO:0000259" key="2">
    <source>
        <dbReference type="PROSITE" id="PS50943"/>
    </source>
</evidence>
<dbReference type="SUPFAM" id="SSF47413">
    <property type="entry name" value="lambda repressor-like DNA-binding domains"/>
    <property type="match status" value="1"/>
</dbReference>